<organism evidence="3 4">
    <name type="scientific">Saccharopolyspora erythraea</name>
    <name type="common">Streptomyces erythraeus</name>
    <dbReference type="NCBI Taxonomy" id="1836"/>
    <lineage>
        <taxon>Bacteria</taxon>
        <taxon>Bacillati</taxon>
        <taxon>Actinomycetota</taxon>
        <taxon>Actinomycetes</taxon>
        <taxon>Pseudonocardiales</taxon>
        <taxon>Pseudonocardiaceae</taxon>
        <taxon>Saccharopolyspora</taxon>
    </lineage>
</organism>
<dbReference type="RefSeq" id="WP_011875279.1">
    <property type="nucleotide sequence ID" value="NZ_BAAAGS010000020.1"/>
</dbReference>
<feature type="compositionally biased region" description="Polar residues" evidence="1">
    <location>
        <begin position="245"/>
        <end position="258"/>
    </location>
</feature>
<dbReference type="Proteomes" id="UP001500729">
    <property type="component" value="Unassembled WGS sequence"/>
</dbReference>
<dbReference type="Pfam" id="PF13349">
    <property type="entry name" value="DUF4097"/>
    <property type="match status" value="1"/>
</dbReference>
<evidence type="ECO:0000313" key="3">
    <source>
        <dbReference type="EMBL" id="GAA0531238.1"/>
    </source>
</evidence>
<reference evidence="3 4" key="1">
    <citation type="journal article" date="2019" name="Int. J. Syst. Evol. Microbiol.">
        <title>The Global Catalogue of Microorganisms (GCM) 10K type strain sequencing project: providing services to taxonomists for standard genome sequencing and annotation.</title>
        <authorList>
            <consortium name="The Broad Institute Genomics Platform"/>
            <consortium name="The Broad Institute Genome Sequencing Center for Infectious Disease"/>
            <person name="Wu L."/>
            <person name="Ma J."/>
        </authorList>
    </citation>
    <scope>NUCLEOTIDE SEQUENCE [LARGE SCALE GENOMIC DNA]</scope>
    <source>
        <strain evidence="3 4">JCM 10303</strain>
    </source>
</reference>
<feature type="region of interest" description="Disordered" evidence="1">
    <location>
        <begin position="223"/>
        <end position="258"/>
    </location>
</feature>
<evidence type="ECO:0000259" key="2">
    <source>
        <dbReference type="Pfam" id="PF13349"/>
    </source>
</evidence>
<feature type="domain" description="DUF4097" evidence="2">
    <location>
        <begin position="113"/>
        <end position="245"/>
    </location>
</feature>
<dbReference type="InterPro" id="IPR025164">
    <property type="entry name" value="Toastrack_DUF4097"/>
</dbReference>
<name>A0ABN1D2G9_SACER</name>
<dbReference type="EMBL" id="BAAAGS010000020">
    <property type="protein sequence ID" value="GAA0531238.1"/>
    <property type="molecule type" value="Genomic_DNA"/>
</dbReference>
<comment type="caution">
    <text evidence="3">The sequence shown here is derived from an EMBL/GenBank/DDBJ whole genome shotgun (WGS) entry which is preliminary data.</text>
</comment>
<gene>
    <name evidence="3" type="ORF">GCM10009533_33000</name>
</gene>
<keyword evidence="4" id="KW-1185">Reference proteome</keyword>
<sequence>MARVGLAVGGAALVLLGGAALAWGQIGGREQTRTVPVDGVSAVELIGGAGSVEVRYAPGARGEVQERISSSWGGGDSRLRVDGGRLVLDTDCGWNCSVDYQVTLPAPVPVTGELGSGDLEVAGMASVDARLGSGGADVRDVAGAVSVETGSGSVSLAGLGGDVDVRTGSGGVDGRDLRGGRFRAELGSGTAAAELTAPQEVDVRTSSGGIELEVPQGAYRVRADTGSGGEEIGVTQDPNAPRSLELSTGSGSIQVVPR</sequence>
<accession>A0ABN1D2G9</accession>
<protein>
    <recommendedName>
        <fullName evidence="2">DUF4097 domain-containing protein</fullName>
    </recommendedName>
</protein>
<evidence type="ECO:0000256" key="1">
    <source>
        <dbReference type="SAM" id="MobiDB-lite"/>
    </source>
</evidence>
<proteinExistence type="predicted"/>
<evidence type="ECO:0000313" key="4">
    <source>
        <dbReference type="Proteomes" id="UP001500729"/>
    </source>
</evidence>
<dbReference type="Gene3D" id="2.160.20.120">
    <property type="match status" value="1"/>
</dbReference>